<evidence type="ECO:0000256" key="3">
    <source>
        <dbReference type="ARBA" id="ARBA00022692"/>
    </source>
</evidence>
<evidence type="ECO:0000256" key="7">
    <source>
        <dbReference type="SAM" id="Phobius"/>
    </source>
</evidence>
<feature type="transmembrane region" description="Helical" evidence="7">
    <location>
        <begin position="234"/>
        <end position="260"/>
    </location>
</feature>
<protein>
    <submittedName>
        <fullName evidence="8">MFS transporter</fullName>
    </submittedName>
</protein>
<comment type="caution">
    <text evidence="8">The sequence shown here is derived from an EMBL/GenBank/DDBJ whole genome shotgun (WGS) entry which is preliminary data.</text>
</comment>
<sequence>MAGLRRALVAIAAALALADASIVALALPPILVEYDTSISGAAAIVGVYALVLALCLWPARQLRAGPAGLLVFAAASVGCALAPNLWLMLVFRALQAAGAAAALLTAYHVLEAGESDHGRRWWLGAALIGTAAGPAIGGALTEILDWRAIFAVQVPLALAAAWACRAPAGEAGSAPAAAPGGASPPTTGASPSATGASPLATGASPRAAAASSPATGASSPTAAASSPAADTRSLAALALTTAAFTAVLFLLVIELVAGFAISPLRAALGVSVLPLAALAAAAIPGERQARALAGAVLLAGGGAALAFLPAPTIAWTLAPQVLAGAGMGLALPALSPERNLTQAARTLVARHVGIVLVLAILAPVATAQLNRATDEAILKGASLVLDAQIDPLQKLELAPALLDDLNTDAPRQSLTDAVATRRGEFADNPAVYDRLGQRLDDVVVAAVLEAFQVAYLIAAALAIVAALVLIPHVRRPAMALAAALAAGCAVVYVVEGDAEAPPAVALADPCNPPAVPGASGLAGALQERVLAQLNQAACRLEVTREELALAIFDADRAQEFEAEHGVDPRGTIDLLSLLGGG</sequence>
<feature type="transmembrane region" description="Helical" evidence="7">
    <location>
        <begin position="122"/>
        <end position="140"/>
    </location>
</feature>
<evidence type="ECO:0000256" key="5">
    <source>
        <dbReference type="ARBA" id="ARBA00023136"/>
    </source>
</evidence>
<evidence type="ECO:0000256" key="2">
    <source>
        <dbReference type="ARBA" id="ARBA00022448"/>
    </source>
</evidence>
<keyword evidence="9" id="KW-1185">Reference proteome</keyword>
<feature type="transmembrane region" description="Helical" evidence="7">
    <location>
        <begin position="291"/>
        <end position="308"/>
    </location>
</feature>
<keyword evidence="4 7" id="KW-1133">Transmembrane helix</keyword>
<dbReference type="Pfam" id="PF07690">
    <property type="entry name" value="MFS_1"/>
    <property type="match status" value="1"/>
</dbReference>
<organism evidence="8 9">
    <name type="scientific">Solirubrobacter deserti</name>
    <dbReference type="NCBI Taxonomy" id="2282478"/>
    <lineage>
        <taxon>Bacteria</taxon>
        <taxon>Bacillati</taxon>
        <taxon>Actinomycetota</taxon>
        <taxon>Thermoleophilia</taxon>
        <taxon>Solirubrobacterales</taxon>
        <taxon>Solirubrobacteraceae</taxon>
        <taxon>Solirubrobacter</taxon>
    </lineage>
</organism>
<accession>A0ABT4RPI1</accession>
<feature type="transmembrane region" description="Helical" evidence="7">
    <location>
        <begin position="347"/>
        <end position="365"/>
    </location>
</feature>
<keyword evidence="2" id="KW-0813">Transport</keyword>
<evidence type="ECO:0000256" key="6">
    <source>
        <dbReference type="SAM" id="MobiDB-lite"/>
    </source>
</evidence>
<keyword evidence="3 7" id="KW-0812">Transmembrane</keyword>
<evidence type="ECO:0000313" key="8">
    <source>
        <dbReference type="EMBL" id="MDA0140200.1"/>
    </source>
</evidence>
<dbReference type="InterPro" id="IPR011701">
    <property type="entry name" value="MFS"/>
</dbReference>
<feature type="transmembrane region" description="Helical" evidence="7">
    <location>
        <begin position="442"/>
        <end position="470"/>
    </location>
</feature>
<proteinExistence type="predicted"/>
<dbReference type="Gene3D" id="1.20.1250.20">
    <property type="entry name" value="MFS general substrate transporter like domains"/>
    <property type="match status" value="1"/>
</dbReference>
<dbReference type="SUPFAM" id="SSF103473">
    <property type="entry name" value="MFS general substrate transporter"/>
    <property type="match status" value="1"/>
</dbReference>
<feature type="transmembrane region" description="Helical" evidence="7">
    <location>
        <begin position="36"/>
        <end position="57"/>
    </location>
</feature>
<keyword evidence="5 7" id="KW-0472">Membrane</keyword>
<evidence type="ECO:0000256" key="1">
    <source>
        <dbReference type="ARBA" id="ARBA00004141"/>
    </source>
</evidence>
<evidence type="ECO:0000313" key="9">
    <source>
        <dbReference type="Proteomes" id="UP001147700"/>
    </source>
</evidence>
<dbReference type="RefSeq" id="WP_202956800.1">
    <property type="nucleotide sequence ID" value="NZ_JAPCID010000036.1"/>
</dbReference>
<evidence type="ECO:0000256" key="4">
    <source>
        <dbReference type="ARBA" id="ARBA00022989"/>
    </source>
</evidence>
<dbReference type="InterPro" id="IPR036259">
    <property type="entry name" value="MFS_trans_sf"/>
</dbReference>
<feature type="region of interest" description="Disordered" evidence="6">
    <location>
        <begin position="174"/>
        <end position="225"/>
    </location>
</feature>
<dbReference type="Proteomes" id="UP001147700">
    <property type="component" value="Unassembled WGS sequence"/>
</dbReference>
<feature type="transmembrane region" description="Helical" evidence="7">
    <location>
        <begin position="314"/>
        <end position="335"/>
    </location>
</feature>
<feature type="transmembrane region" description="Helical" evidence="7">
    <location>
        <begin position="266"/>
        <end position="284"/>
    </location>
</feature>
<dbReference type="PANTHER" id="PTHR42718:SF9">
    <property type="entry name" value="MAJOR FACILITATOR SUPERFAMILY MULTIDRUG TRANSPORTER MFSC"/>
    <property type="match status" value="1"/>
</dbReference>
<dbReference type="PANTHER" id="PTHR42718">
    <property type="entry name" value="MAJOR FACILITATOR SUPERFAMILY MULTIDRUG TRANSPORTER MFSC"/>
    <property type="match status" value="1"/>
</dbReference>
<gene>
    <name evidence="8" type="ORF">OJ962_22065</name>
</gene>
<reference evidence="8" key="1">
    <citation type="submission" date="2022-10" db="EMBL/GenBank/DDBJ databases">
        <title>The WGS of Solirubrobacter sp. CPCC 204708.</title>
        <authorList>
            <person name="Jiang Z."/>
        </authorList>
    </citation>
    <scope>NUCLEOTIDE SEQUENCE</scope>
    <source>
        <strain evidence="8">CPCC 204708</strain>
    </source>
</reference>
<name>A0ABT4RPI1_9ACTN</name>
<feature type="transmembrane region" description="Helical" evidence="7">
    <location>
        <begin position="69"/>
        <end position="87"/>
    </location>
</feature>
<dbReference type="EMBL" id="JAPCID010000036">
    <property type="protein sequence ID" value="MDA0140200.1"/>
    <property type="molecule type" value="Genomic_DNA"/>
</dbReference>
<comment type="subcellular location">
    <subcellularLocation>
        <location evidence="1">Membrane</location>
        <topology evidence="1">Multi-pass membrane protein</topology>
    </subcellularLocation>
</comment>